<sequence>MPVERMMIKAITFDLDDTLWDVWPVVIRAEQLLHDWLAERYPGIPEQFTPLDLRELCSEVADVQPDIAHDRTLLRKEALRWAAARVGYTAFDSDAAFAVFFAARNAVELFEDVRPTLERLAQHYTLASLSNGNADLRIIGLDNLFAFSINAIEVGSAKPEPLMFETARRRLGLWPTEIIHVGDDPIHDVQGGRDAGFGTVWVNRSRQEWPGGARADAEIGNLAELEGVLADWKSHSA</sequence>
<accession>A0A7U7G7N5</accession>
<dbReference type="NCBIfam" id="TIGR01509">
    <property type="entry name" value="HAD-SF-IA-v3"/>
    <property type="match status" value="1"/>
</dbReference>
<keyword evidence="1 2" id="KW-0378">Hydrolase</keyword>
<dbReference type="SFLD" id="SFLDG01129">
    <property type="entry name" value="C1.5:_HAD__Beta-PGM__Phosphata"/>
    <property type="match status" value="1"/>
</dbReference>
<dbReference type="OrthoDB" id="367448at2"/>
<dbReference type="EMBL" id="CBTK010000024">
    <property type="protein sequence ID" value="CDH43422.1"/>
    <property type="molecule type" value="Genomic_DNA"/>
</dbReference>
<dbReference type="InterPro" id="IPR051540">
    <property type="entry name" value="S-2-haloacid_dehalogenase"/>
</dbReference>
<dbReference type="SUPFAM" id="SSF56784">
    <property type="entry name" value="HAD-like"/>
    <property type="match status" value="1"/>
</dbReference>
<evidence type="ECO:0000313" key="3">
    <source>
        <dbReference type="Proteomes" id="UP000019184"/>
    </source>
</evidence>
<protein>
    <submittedName>
        <fullName evidence="2">HAD family hydrolase, subfamily IA</fullName>
    </submittedName>
</protein>
<keyword evidence="3" id="KW-1185">Reference proteome</keyword>
<dbReference type="SFLD" id="SFLDS00003">
    <property type="entry name" value="Haloacid_Dehalogenase"/>
    <property type="match status" value="1"/>
</dbReference>
<dbReference type="RefSeq" id="WP_051497301.1">
    <property type="nucleotide sequence ID" value="NZ_CBTK010000024.1"/>
</dbReference>
<proteinExistence type="predicted"/>
<evidence type="ECO:0000256" key="1">
    <source>
        <dbReference type="ARBA" id="ARBA00022801"/>
    </source>
</evidence>
<dbReference type="AlphaFoldDB" id="A0A7U7G7N5"/>
<evidence type="ECO:0000313" key="2">
    <source>
        <dbReference type="EMBL" id="CDH43422.1"/>
    </source>
</evidence>
<dbReference type="Gene3D" id="1.20.120.1600">
    <property type="match status" value="1"/>
</dbReference>
<dbReference type="Pfam" id="PF00702">
    <property type="entry name" value="Hydrolase"/>
    <property type="match status" value="1"/>
</dbReference>
<name>A0A7U7G7N5_9GAMM</name>
<organism evidence="2 3">
    <name type="scientific">Candidatus Contendobacter odensis Run_B_J11</name>
    <dbReference type="NCBI Taxonomy" id="1400861"/>
    <lineage>
        <taxon>Bacteria</taxon>
        <taxon>Pseudomonadati</taxon>
        <taxon>Pseudomonadota</taxon>
        <taxon>Gammaproteobacteria</taxon>
        <taxon>Candidatus Competibacteraceae</taxon>
        <taxon>Candidatus Contendibacter</taxon>
    </lineage>
</organism>
<dbReference type="Gene3D" id="3.40.50.1000">
    <property type="entry name" value="HAD superfamily/HAD-like"/>
    <property type="match status" value="1"/>
</dbReference>
<dbReference type="PANTHER" id="PTHR43316:SF8">
    <property type="entry name" value="HAD FAMILY HYDROLASE"/>
    <property type="match status" value="1"/>
</dbReference>
<dbReference type="PANTHER" id="PTHR43316">
    <property type="entry name" value="HYDROLASE, HALOACID DELAHOGENASE-RELATED"/>
    <property type="match status" value="1"/>
</dbReference>
<reference evidence="2 3" key="1">
    <citation type="journal article" date="2014" name="ISME J.">
        <title>Candidatus Competibacter-lineage genomes retrieved from metagenomes reveal functional metabolic diversity.</title>
        <authorList>
            <person name="McIlroy S.J."/>
            <person name="Albertsen M."/>
            <person name="Andresen E.K."/>
            <person name="Saunders A.M."/>
            <person name="Kristiansen R."/>
            <person name="Stokholm-Bjerregaard M."/>
            <person name="Nielsen K.L."/>
            <person name="Nielsen P.H."/>
        </authorList>
    </citation>
    <scope>NUCLEOTIDE SEQUENCE [LARGE SCALE GENOMIC DNA]</scope>
    <source>
        <strain evidence="2 3">Run_B_J11</strain>
    </source>
</reference>
<dbReference type="PRINTS" id="PR00413">
    <property type="entry name" value="HADHALOGNASE"/>
</dbReference>
<dbReference type="Proteomes" id="UP000019184">
    <property type="component" value="Unassembled WGS sequence"/>
</dbReference>
<comment type="caution">
    <text evidence="2">The sequence shown here is derived from an EMBL/GenBank/DDBJ whole genome shotgun (WGS) entry which is preliminary data.</text>
</comment>
<dbReference type="NCBIfam" id="TIGR01549">
    <property type="entry name" value="HAD-SF-IA-v1"/>
    <property type="match status" value="1"/>
</dbReference>
<dbReference type="InterPro" id="IPR006439">
    <property type="entry name" value="HAD-SF_hydro_IA"/>
</dbReference>
<dbReference type="InterPro" id="IPR023214">
    <property type="entry name" value="HAD_sf"/>
</dbReference>
<dbReference type="InterPro" id="IPR036412">
    <property type="entry name" value="HAD-like_sf"/>
</dbReference>
<dbReference type="GO" id="GO:0016787">
    <property type="term" value="F:hydrolase activity"/>
    <property type="evidence" value="ECO:0007669"/>
    <property type="project" value="UniProtKB-KW"/>
</dbReference>
<gene>
    <name evidence="2" type="ORF">BN874_120073</name>
</gene>